<dbReference type="PANTHER" id="PTHR11851">
    <property type="entry name" value="METALLOPROTEASE"/>
    <property type="match status" value="1"/>
</dbReference>
<proteinExistence type="inferred from homology"/>
<evidence type="ECO:0000256" key="1">
    <source>
        <dbReference type="ARBA" id="ARBA00001947"/>
    </source>
</evidence>
<organism evidence="12 13">
    <name type="scientific">Rhodosorus marinus</name>
    <dbReference type="NCBI Taxonomy" id="101924"/>
    <lineage>
        <taxon>Eukaryota</taxon>
        <taxon>Rhodophyta</taxon>
        <taxon>Stylonematophyceae</taxon>
        <taxon>Stylonematales</taxon>
        <taxon>Stylonemataceae</taxon>
        <taxon>Rhodosorus</taxon>
    </lineage>
</organism>
<evidence type="ECO:0000256" key="2">
    <source>
        <dbReference type="ARBA" id="ARBA00004173"/>
    </source>
</evidence>
<evidence type="ECO:0000256" key="5">
    <source>
        <dbReference type="ARBA" id="ARBA00022801"/>
    </source>
</evidence>
<dbReference type="Pfam" id="PF00675">
    <property type="entry name" value="Peptidase_M16"/>
    <property type="match status" value="1"/>
</dbReference>
<dbReference type="InterPro" id="IPR011765">
    <property type="entry name" value="Pept_M16_N"/>
</dbReference>
<dbReference type="AlphaFoldDB" id="A0AAV8ULG0"/>
<comment type="similarity">
    <text evidence="9">Belongs to the peptidase M16 family.</text>
</comment>
<dbReference type="GO" id="GO:0046872">
    <property type="term" value="F:metal ion binding"/>
    <property type="evidence" value="ECO:0007669"/>
    <property type="project" value="UniProtKB-KW"/>
</dbReference>
<dbReference type="InterPro" id="IPR001431">
    <property type="entry name" value="Pept_M16_Zn_BS"/>
</dbReference>
<keyword evidence="8" id="KW-0496">Mitochondrion</keyword>
<evidence type="ECO:0000259" key="11">
    <source>
        <dbReference type="Pfam" id="PF05193"/>
    </source>
</evidence>
<dbReference type="Gene3D" id="3.30.830.10">
    <property type="entry name" value="Metalloenzyme, LuxS/M16 peptidase-like"/>
    <property type="match status" value="2"/>
</dbReference>
<dbReference type="Pfam" id="PF05193">
    <property type="entry name" value="Peptidase_M16_C"/>
    <property type="match status" value="1"/>
</dbReference>
<feature type="domain" description="Peptidase M16 C-terminal" evidence="11">
    <location>
        <begin position="203"/>
        <end position="389"/>
    </location>
</feature>
<dbReference type="InterPro" id="IPR007863">
    <property type="entry name" value="Peptidase_M16_C"/>
</dbReference>
<dbReference type="PROSITE" id="PS00143">
    <property type="entry name" value="INSULINASE"/>
    <property type="match status" value="1"/>
</dbReference>
<protein>
    <recommendedName>
        <fullName evidence="14">Mitochondrial-processing peptidase subunit beta</fullName>
    </recommendedName>
</protein>
<evidence type="ECO:0008006" key="14">
    <source>
        <dbReference type="Google" id="ProtNLM"/>
    </source>
</evidence>
<comment type="cofactor">
    <cofactor evidence="1">
        <name>Zn(2+)</name>
        <dbReference type="ChEBI" id="CHEBI:29105"/>
    </cofactor>
</comment>
<keyword evidence="6" id="KW-0862">Zinc</keyword>
<dbReference type="PANTHER" id="PTHR11851:SF149">
    <property type="entry name" value="GH01077P"/>
    <property type="match status" value="1"/>
</dbReference>
<feature type="domain" description="Peptidase M16 N-terminal" evidence="10">
    <location>
        <begin position="49"/>
        <end position="196"/>
    </location>
</feature>
<comment type="caution">
    <text evidence="12">The sequence shown here is derived from an EMBL/GenBank/DDBJ whole genome shotgun (WGS) entry which is preliminary data.</text>
</comment>
<dbReference type="InterPro" id="IPR050361">
    <property type="entry name" value="MPP/UQCRC_Complex"/>
</dbReference>
<dbReference type="GO" id="GO:0004222">
    <property type="term" value="F:metalloendopeptidase activity"/>
    <property type="evidence" value="ECO:0007669"/>
    <property type="project" value="InterPro"/>
</dbReference>
<keyword evidence="4" id="KW-0479">Metal-binding</keyword>
<dbReference type="Proteomes" id="UP001157974">
    <property type="component" value="Unassembled WGS sequence"/>
</dbReference>
<gene>
    <name evidence="12" type="ORF">NDN08_004145</name>
</gene>
<dbReference type="GO" id="GO:0006508">
    <property type="term" value="P:proteolysis"/>
    <property type="evidence" value="ECO:0007669"/>
    <property type="project" value="UniProtKB-KW"/>
</dbReference>
<keyword evidence="3" id="KW-0645">Protease</keyword>
<accession>A0AAV8ULG0</accession>
<evidence type="ECO:0000256" key="4">
    <source>
        <dbReference type="ARBA" id="ARBA00022723"/>
    </source>
</evidence>
<evidence type="ECO:0000256" key="9">
    <source>
        <dbReference type="RuleBase" id="RU004447"/>
    </source>
</evidence>
<evidence type="ECO:0000256" key="3">
    <source>
        <dbReference type="ARBA" id="ARBA00022670"/>
    </source>
</evidence>
<evidence type="ECO:0000256" key="7">
    <source>
        <dbReference type="ARBA" id="ARBA00023049"/>
    </source>
</evidence>
<dbReference type="GO" id="GO:0005739">
    <property type="term" value="C:mitochondrion"/>
    <property type="evidence" value="ECO:0007669"/>
    <property type="project" value="UniProtKB-SubCell"/>
</dbReference>
<sequence length="476" mass="53230">MIRGVGGGMAPVLRNLRRGFASSAMVADQMRAMAAQVPTEVSTMSNGMRVASEVRKGTDMVTVGVHLSTGTRFETPETNGAAHFLEHLIFKGSKKYSQGDIETKAENMGIQLNAYTAREQTVYFATAMKKDVPLVVDLLGDIILNSKLEKGAVERERDVILRELQEVNQQMDETVFDYLHEVAYQNTPLANTILGTPENIQTLTVDDLRNYTKKHYKPHRMVLAAAGAVDHNDLVKLSEKAFGSMEKETDPITPFDLCTKDPAYVTGSEVRVHNENMPGCHFAIAFESVGWTHPDSVAFVVLQSLLGNYNRSDGSAQWSNLRLPRSMALHADHCLSFSSFNTTYTDTGLFGVYCVAKPPFIHDAVTNITTELVRNVFKIEEAALERAKAKAKMNVLATLDGTQAIADEIGRQLHVYGRRMPMTEFFARVDEITTSSMKDIAEQYIYDREIAVAAMGPVWALPEYQWMRRRTYWNSY</sequence>
<name>A0AAV8ULG0_9RHOD</name>
<keyword evidence="5" id="KW-0378">Hydrolase</keyword>
<evidence type="ECO:0000256" key="8">
    <source>
        <dbReference type="ARBA" id="ARBA00023128"/>
    </source>
</evidence>
<reference evidence="12 13" key="1">
    <citation type="journal article" date="2023" name="Nat. Commun.">
        <title>Origin of minicircular mitochondrial genomes in red algae.</title>
        <authorList>
            <person name="Lee Y."/>
            <person name="Cho C.H."/>
            <person name="Lee Y.M."/>
            <person name="Park S.I."/>
            <person name="Yang J.H."/>
            <person name="West J.A."/>
            <person name="Bhattacharya D."/>
            <person name="Yoon H.S."/>
        </authorList>
    </citation>
    <scope>NUCLEOTIDE SEQUENCE [LARGE SCALE GENOMIC DNA]</scope>
    <source>
        <strain evidence="12 13">CCMP1338</strain>
        <tissue evidence="12">Whole cell</tissue>
    </source>
</reference>
<dbReference type="SUPFAM" id="SSF63411">
    <property type="entry name" value="LuxS/MPP-like metallohydrolase"/>
    <property type="match status" value="2"/>
</dbReference>
<evidence type="ECO:0000259" key="10">
    <source>
        <dbReference type="Pfam" id="PF00675"/>
    </source>
</evidence>
<comment type="subcellular location">
    <subcellularLocation>
        <location evidence="2">Mitochondrion</location>
    </subcellularLocation>
</comment>
<evidence type="ECO:0000313" key="12">
    <source>
        <dbReference type="EMBL" id="KAJ8901943.1"/>
    </source>
</evidence>
<keyword evidence="13" id="KW-1185">Reference proteome</keyword>
<evidence type="ECO:0000256" key="6">
    <source>
        <dbReference type="ARBA" id="ARBA00022833"/>
    </source>
</evidence>
<evidence type="ECO:0000313" key="13">
    <source>
        <dbReference type="Proteomes" id="UP001157974"/>
    </source>
</evidence>
<dbReference type="FunFam" id="3.30.830.10:FF:000008">
    <property type="entry name" value="Mitochondrial-processing peptidase subunit beta"/>
    <property type="match status" value="1"/>
</dbReference>
<dbReference type="InterPro" id="IPR011249">
    <property type="entry name" value="Metalloenz_LuxS/M16"/>
</dbReference>
<keyword evidence="7" id="KW-0482">Metalloprotease</keyword>
<dbReference type="EMBL" id="JAMWBK010000010">
    <property type="protein sequence ID" value="KAJ8901943.1"/>
    <property type="molecule type" value="Genomic_DNA"/>
</dbReference>